<dbReference type="InterPro" id="IPR034746">
    <property type="entry name" value="POTRA"/>
</dbReference>
<reference evidence="4" key="1">
    <citation type="journal article" date="2014" name="Front. Microbiol.">
        <title>High frequency of phylogenetically diverse reductive dehalogenase-homologous genes in deep subseafloor sedimentary metagenomes.</title>
        <authorList>
            <person name="Kawai M."/>
            <person name="Futagami T."/>
            <person name="Toyoda A."/>
            <person name="Takaki Y."/>
            <person name="Nishi S."/>
            <person name="Hori S."/>
            <person name="Arai W."/>
            <person name="Tsubouchi T."/>
            <person name="Morono Y."/>
            <person name="Uchiyama I."/>
            <person name="Ito T."/>
            <person name="Fujiyama A."/>
            <person name="Inagaki F."/>
            <person name="Takami H."/>
        </authorList>
    </citation>
    <scope>NUCLEOTIDE SEQUENCE</scope>
    <source>
        <strain evidence="4">Expedition CK06-06</strain>
    </source>
</reference>
<evidence type="ECO:0000256" key="1">
    <source>
        <dbReference type="ARBA" id="ARBA00004370"/>
    </source>
</evidence>
<dbReference type="Pfam" id="PF07244">
    <property type="entry name" value="POTRA"/>
    <property type="match status" value="2"/>
</dbReference>
<dbReference type="Gene3D" id="3.10.20.310">
    <property type="entry name" value="membrane protein fhac"/>
    <property type="match status" value="2"/>
</dbReference>
<feature type="domain" description="POTRA" evidence="3">
    <location>
        <begin position="30"/>
        <end position="108"/>
    </location>
</feature>
<sequence>MTKSHFCILILIALLSLPQAYSQASQTGTYTLKSIDFDFVNDKRTYKDKRLLGILGFKKGDDIDAVLAEFGRDRIEEYYRQKGFAFIQVALDEGRLADGKVVYQIDEGPKVKIGKVAFNGNESLRDSALKKVVKTTKKNWFLWPKPYTKETVTEDLWALKNIYWDRGFLDSNITVKTKFTDDRS</sequence>
<dbReference type="GO" id="GO:0019867">
    <property type="term" value="C:outer membrane"/>
    <property type="evidence" value="ECO:0007669"/>
    <property type="project" value="InterPro"/>
</dbReference>
<dbReference type="PROSITE" id="PS51779">
    <property type="entry name" value="POTRA"/>
    <property type="match status" value="1"/>
</dbReference>
<evidence type="ECO:0000313" key="4">
    <source>
        <dbReference type="EMBL" id="GAI03309.1"/>
    </source>
</evidence>
<keyword evidence="2" id="KW-0472">Membrane</keyword>
<dbReference type="EMBL" id="BARV01007061">
    <property type="protein sequence ID" value="GAI03309.1"/>
    <property type="molecule type" value="Genomic_DNA"/>
</dbReference>
<comment type="subcellular location">
    <subcellularLocation>
        <location evidence="1">Membrane</location>
    </subcellularLocation>
</comment>
<evidence type="ECO:0000256" key="2">
    <source>
        <dbReference type="ARBA" id="ARBA00023136"/>
    </source>
</evidence>
<dbReference type="AlphaFoldDB" id="X1MAA6"/>
<proteinExistence type="predicted"/>
<organism evidence="4">
    <name type="scientific">marine sediment metagenome</name>
    <dbReference type="NCBI Taxonomy" id="412755"/>
    <lineage>
        <taxon>unclassified sequences</taxon>
        <taxon>metagenomes</taxon>
        <taxon>ecological metagenomes</taxon>
    </lineage>
</organism>
<comment type="caution">
    <text evidence="4">The sequence shown here is derived from an EMBL/GenBank/DDBJ whole genome shotgun (WGS) entry which is preliminary data.</text>
</comment>
<gene>
    <name evidence="4" type="ORF">S06H3_14435</name>
</gene>
<dbReference type="InterPro" id="IPR010827">
    <property type="entry name" value="BamA/TamA_POTRA"/>
</dbReference>
<protein>
    <recommendedName>
        <fullName evidence="3">POTRA domain-containing protein</fullName>
    </recommendedName>
</protein>
<name>X1MAA6_9ZZZZ</name>
<evidence type="ECO:0000259" key="3">
    <source>
        <dbReference type="PROSITE" id="PS51779"/>
    </source>
</evidence>
<accession>X1MAA6</accession>